<keyword evidence="3" id="KW-0443">Lipid metabolism</keyword>
<dbReference type="GO" id="GO:0070292">
    <property type="term" value="P:N-acylphosphatidylethanolamine metabolic process"/>
    <property type="evidence" value="ECO:0007669"/>
    <property type="project" value="TreeGrafter"/>
</dbReference>
<feature type="binding site" evidence="6">
    <location>
        <position position="171"/>
    </location>
    <ligand>
        <name>Zn(2+)</name>
        <dbReference type="ChEBI" id="CHEBI:29105"/>
        <label>1</label>
    </ligand>
</feature>
<reference evidence="8" key="1">
    <citation type="submission" date="2020-11" db="EMBL/GenBank/DDBJ databases">
        <authorList>
            <person name="Tran Van P."/>
        </authorList>
    </citation>
    <scope>NUCLEOTIDE SEQUENCE</scope>
</reference>
<dbReference type="PIRSF" id="PIRSF038896">
    <property type="entry name" value="NAPE-PLD"/>
    <property type="match status" value="1"/>
</dbReference>
<keyword evidence="6" id="KW-0862">Zinc</keyword>
<dbReference type="GO" id="GO:0008270">
    <property type="term" value="F:zinc ion binding"/>
    <property type="evidence" value="ECO:0007669"/>
    <property type="project" value="InterPro"/>
</dbReference>
<dbReference type="InterPro" id="IPR001279">
    <property type="entry name" value="Metallo-B-lactamas"/>
</dbReference>
<keyword evidence="3" id="KW-0442">Lipid degradation</keyword>
<feature type="binding site" evidence="5">
    <location>
        <position position="306"/>
    </location>
    <ligand>
        <name>an N-acyl-1,2-diacyl-sn-glycero-3-phosphoethanolamine</name>
        <dbReference type="ChEBI" id="CHEBI:62537"/>
    </ligand>
</feature>
<evidence type="ECO:0000256" key="4">
    <source>
        <dbReference type="ARBA" id="ARBA00048025"/>
    </source>
</evidence>
<dbReference type="EMBL" id="OC858102">
    <property type="protein sequence ID" value="CAD7626047.1"/>
    <property type="molecule type" value="Genomic_DNA"/>
</dbReference>
<feature type="binding site" evidence="6">
    <location>
        <position position="269"/>
    </location>
    <ligand>
        <name>Zn(2+)</name>
        <dbReference type="ChEBI" id="CHEBI:29105"/>
        <label>1</label>
    </ligand>
</feature>
<keyword evidence="3" id="KW-1208">Phospholipid metabolism</keyword>
<dbReference type="GO" id="GO:0005737">
    <property type="term" value="C:cytoplasm"/>
    <property type="evidence" value="ECO:0007669"/>
    <property type="project" value="TreeGrafter"/>
</dbReference>
<dbReference type="OrthoDB" id="332863at2759"/>
<dbReference type="GO" id="GO:0070290">
    <property type="term" value="F:N-acylphosphatidylethanolamine-specific phospholipase D activity"/>
    <property type="evidence" value="ECO:0007669"/>
    <property type="project" value="UniProtKB-EC"/>
</dbReference>
<evidence type="ECO:0000313" key="9">
    <source>
        <dbReference type="Proteomes" id="UP000759131"/>
    </source>
</evidence>
<dbReference type="Gene3D" id="3.60.15.10">
    <property type="entry name" value="Ribonuclease Z/Hydroxyacylglutathione hydrolase-like"/>
    <property type="match status" value="1"/>
</dbReference>
<dbReference type="InterPro" id="IPR036866">
    <property type="entry name" value="RibonucZ/Hydroxyglut_hydro"/>
</dbReference>
<dbReference type="GO" id="GO:0031123">
    <property type="term" value="P:RNA 3'-end processing"/>
    <property type="evidence" value="ECO:0007669"/>
    <property type="project" value="UniProtKB-ARBA"/>
</dbReference>
<dbReference type="PANTHER" id="PTHR15032:SF4">
    <property type="entry name" value="N-ACYL-PHOSPHATIDYLETHANOLAMINE-HYDROLYZING PHOSPHOLIPASE D"/>
    <property type="match status" value="1"/>
</dbReference>
<evidence type="ECO:0000256" key="5">
    <source>
        <dbReference type="PIRSR" id="PIRSR038896-50"/>
    </source>
</evidence>
<organism evidence="8">
    <name type="scientific">Medioppia subpectinata</name>
    <dbReference type="NCBI Taxonomy" id="1979941"/>
    <lineage>
        <taxon>Eukaryota</taxon>
        <taxon>Metazoa</taxon>
        <taxon>Ecdysozoa</taxon>
        <taxon>Arthropoda</taxon>
        <taxon>Chelicerata</taxon>
        <taxon>Arachnida</taxon>
        <taxon>Acari</taxon>
        <taxon>Acariformes</taxon>
        <taxon>Sarcoptiformes</taxon>
        <taxon>Oribatida</taxon>
        <taxon>Brachypylina</taxon>
        <taxon>Oppioidea</taxon>
        <taxon>Oppiidae</taxon>
        <taxon>Medioppia</taxon>
    </lineage>
</organism>
<dbReference type="EC" id="3.1.4.54" evidence="2"/>
<evidence type="ECO:0000256" key="1">
    <source>
        <dbReference type="ARBA" id="ARBA00010127"/>
    </source>
</evidence>
<dbReference type="GO" id="GO:0070291">
    <property type="term" value="P:N-acylethanolamine metabolic process"/>
    <property type="evidence" value="ECO:0007669"/>
    <property type="project" value="TreeGrafter"/>
</dbReference>
<dbReference type="Proteomes" id="UP000759131">
    <property type="component" value="Unassembled WGS sequence"/>
</dbReference>
<feature type="domain" description="Metallo-beta-lactamase" evidence="7">
    <location>
        <begin position="128"/>
        <end position="329"/>
    </location>
</feature>
<dbReference type="SUPFAM" id="SSF56281">
    <property type="entry name" value="Metallo-hydrolase/oxidoreductase"/>
    <property type="match status" value="1"/>
</dbReference>
<name>A0A7R9PZ26_9ACAR</name>
<feature type="binding site" evidence="6">
    <location>
        <position position="269"/>
    </location>
    <ligand>
        <name>Zn(2+)</name>
        <dbReference type="ChEBI" id="CHEBI:29105"/>
        <label>2</label>
    </ligand>
</feature>
<comment type="similarity">
    <text evidence="1">Belongs to the NAPE-PLD family.</text>
</comment>
<feature type="binding site" evidence="6">
    <location>
        <position position="173"/>
    </location>
    <ligand>
        <name>Zn(2+)</name>
        <dbReference type="ChEBI" id="CHEBI:29105"/>
        <label>2</label>
    </ligand>
</feature>
<evidence type="ECO:0000313" key="8">
    <source>
        <dbReference type="EMBL" id="CAD7626047.1"/>
    </source>
</evidence>
<accession>A0A7R9PZ26</accession>
<evidence type="ECO:0000256" key="3">
    <source>
        <dbReference type="ARBA" id="ARBA00022668"/>
    </source>
</evidence>
<dbReference type="EMBL" id="CAJPIZ010003527">
    <property type="protein sequence ID" value="CAG2106477.1"/>
    <property type="molecule type" value="Genomic_DNA"/>
</dbReference>
<comment type="catalytic activity">
    <reaction evidence="4">
        <text>N-(5Z,8Z,11Z,14Z-eicosatetraenoyl)-1,2-di-(9Z-octadecenoyl)-sn-glycero-3-phosphoethanolamine + H2O = N-(5Z,8Z,11Z,14Z-eicosatetraenoyl)-ethanolamine + 1,2-di-(9Z-octadecenoyl)-sn-glycero-3-phosphate + H(+)</text>
        <dbReference type="Rhea" id="RHEA:45528"/>
        <dbReference type="ChEBI" id="CHEBI:2700"/>
        <dbReference type="ChEBI" id="CHEBI:15377"/>
        <dbReference type="ChEBI" id="CHEBI:15378"/>
        <dbReference type="ChEBI" id="CHEBI:74546"/>
        <dbReference type="ChEBI" id="CHEBI:85277"/>
    </reaction>
    <physiologicalReaction direction="left-to-right" evidence="4">
        <dbReference type="Rhea" id="RHEA:45529"/>
    </physiologicalReaction>
</comment>
<feature type="binding site" evidence="5">
    <location>
        <position position="172"/>
    </location>
    <ligand>
        <name>an N-acyl-1,2-diacyl-sn-glycero-3-phosphoethanolamine</name>
        <dbReference type="ChEBI" id="CHEBI:62537"/>
    </ligand>
</feature>
<feature type="binding site" evidence="6">
    <location>
        <position position="238"/>
    </location>
    <ligand>
        <name>Zn(2+)</name>
        <dbReference type="ChEBI" id="CHEBI:29105"/>
        <label>1</label>
    </ligand>
</feature>
<protein>
    <recommendedName>
        <fullName evidence="2">N-acetylphosphatidylethanolamine-hydrolyzing phospholipase D</fullName>
        <ecNumber evidence="2">3.1.4.54</ecNumber>
    </recommendedName>
</protein>
<feature type="binding site" evidence="6">
    <location>
        <position position="174"/>
    </location>
    <ligand>
        <name>Zn(2+)</name>
        <dbReference type="ChEBI" id="CHEBI:29105"/>
        <label>2</label>
    </ligand>
</feature>
<gene>
    <name evidence="8" type="ORF">OSB1V03_LOCUS6480</name>
</gene>
<dbReference type="Pfam" id="PF12706">
    <property type="entry name" value="Lactamase_B_2"/>
    <property type="match status" value="1"/>
</dbReference>
<dbReference type="PANTHER" id="PTHR15032">
    <property type="entry name" value="N-ACYL-PHOSPHATIDYLETHANOLAMINE-HYDROLYZING PHOSPHOLIPASE D"/>
    <property type="match status" value="1"/>
</dbReference>
<evidence type="ECO:0000256" key="2">
    <source>
        <dbReference type="ARBA" id="ARBA00012279"/>
    </source>
</evidence>
<proteinExistence type="inferred from homology"/>
<feature type="binding site" evidence="6">
    <location>
        <position position="328"/>
    </location>
    <ligand>
        <name>Zn(2+)</name>
        <dbReference type="ChEBI" id="CHEBI:29105"/>
        <label>2</label>
    </ligand>
</feature>
<feature type="binding site" evidence="6">
    <location>
        <position position="169"/>
    </location>
    <ligand>
        <name>Zn(2+)</name>
        <dbReference type="ChEBI" id="CHEBI:29105"/>
        <label>1</label>
    </ligand>
</feature>
<dbReference type="AlphaFoldDB" id="A0A7R9PZ26"/>
<dbReference type="InterPro" id="IPR024884">
    <property type="entry name" value="NAPE-PLD"/>
</dbReference>
<evidence type="ECO:0000256" key="6">
    <source>
        <dbReference type="PIRSR" id="PIRSR038896-51"/>
    </source>
</evidence>
<keyword evidence="6" id="KW-0479">Metal-binding</keyword>
<keyword evidence="9" id="KW-1185">Reference proteome</keyword>
<comment type="cofactor">
    <cofactor evidence="6">
        <name>Zn(2+)</name>
        <dbReference type="ChEBI" id="CHEBI:29105"/>
    </cofactor>
    <text evidence="6">Binds 2 zinc divalent cations per subunit.</text>
</comment>
<sequence>MFACISRTPSISRTQLFYQTFPSIECPIVMEELSPKSELPQSVRVNGSFANPWPTWKKWTWCEAFKSLTEPNHSNVPNEEKQSFTKIGLVLNQTLPILKPNFDFDESRISMSWIGHSTAVIHFDGITVLTDPIFSSRASMCQLIGPKRYRRAAATVDELPHIDAVVISHNHYDHLDVGSVEALNARFGSHLYWLVPSGLKEWMKDVGITHNVIELEWWQSARIPSKPDIQFTLTPAQHWTQRGLWDGMQVLWGSWTVVGPKHRFFFAGDTGYCPVFKQIGQMYGPFDLSAIPIGAYEPRWIMTPEHIDPEEAVQIHEDIRSKVSVGIHWGTFVMAHEYYLEPPMKLKTALKDHNLDENEFIVISHGQTKSY</sequence>
<evidence type="ECO:0000259" key="7">
    <source>
        <dbReference type="Pfam" id="PF12706"/>
    </source>
</evidence>
<dbReference type="GO" id="GO:0009395">
    <property type="term" value="P:phospholipid catabolic process"/>
    <property type="evidence" value="ECO:0007669"/>
    <property type="project" value="UniProtKB-KW"/>
</dbReference>
<keyword evidence="3" id="KW-0595">Phospholipid degradation</keyword>